<dbReference type="Proteomes" id="UP001234297">
    <property type="component" value="Chromosome 6"/>
</dbReference>
<organism evidence="1 2">
    <name type="scientific">Persea americana</name>
    <name type="common">Avocado</name>
    <dbReference type="NCBI Taxonomy" id="3435"/>
    <lineage>
        <taxon>Eukaryota</taxon>
        <taxon>Viridiplantae</taxon>
        <taxon>Streptophyta</taxon>
        <taxon>Embryophyta</taxon>
        <taxon>Tracheophyta</taxon>
        <taxon>Spermatophyta</taxon>
        <taxon>Magnoliopsida</taxon>
        <taxon>Magnoliidae</taxon>
        <taxon>Laurales</taxon>
        <taxon>Lauraceae</taxon>
        <taxon>Persea</taxon>
    </lineage>
</organism>
<evidence type="ECO:0000313" key="2">
    <source>
        <dbReference type="Proteomes" id="UP001234297"/>
    </source>
</evidence>
<keyword evidence="2" id="KW-1185">Reference proteome</keyword>
<gene>
    <name evidence="1" type="ORF">MRB53_019760</name>
</gene>
<sequence>MRFDGGQEKGLVKADVVIFYWGTAYVAARLHRAICNPFWYSISDDPLLSHLPKYSSDHCPLLLSHNQRLFPANAPFKFEAKWSQHLDFLKLVADTWSSGIAGHSQFALAQNLKSMKQIFKVWNKTVFGGIELKVKLAESNVRSIQELLDAGPTNTLHQDLSEAKSSLHNWLQIKETTGAKKVEPDG</sequence>
<name>A0ACC2KZN1_PERAE</name>
<comment type="caution">
    <text evidence="1">The sequence shown here is derived from an EMBL/GenBank/DDBJ whole genome shotgun (WGS) entry which is preliminary data.</text>
</comment>
<reference evidence="1 2" key="1">
    <citation type="journal article" date="2022" name="Hortic Res">
        <title>A haplotype resolved chromosomal level avocado genome allows analysis of novel avocado genes.</title>
        <authorList>
            <person name="Nath O."/>
            <person name="Fletcher S.J."/>
            <person name="Hayward A."/>
            <person name="Shaw L.M."/>
            <person name="Masouleh A.K."/>
            <person name="Furtado A."/>
            <person name="Henry R.J."/>
            <person name="Mitter N."/>
        </authorList>
    </citation>
    <scope>NUCLEOTIDE SEQUENCE [LARGE SCALE GENOMIC DNA]</scope>
    <source>
        <strain evidence="2">cv. Hass</strain>
    </source>
</reference>
<accession>A0ACC2KZN1</accession>
<proteinExistence type="predicted"/>
<evidence type="ECO:0000313" key="1">
    <source>
        <dbReference type="EMBL" id="KAJ8626453.1"/>
    </source>
</evidence>
<protein>
    <submittedName>
        <fullName evidence="1">Uncharacterized protein</fullName>
    </submittedName>
</protein>
<dbReference type="EMBL" id="CM056814">
    <property type="protein sequence ID" value="KAJ8626453.1"/>
    <property type="molecule type" value="Genomic_DNA"/>
</dbReference>